<proteinExistence type="predicted"/>
<comment type="caution">
    <text evidence="2">The sequence shown here is derived from an EMBL/GenBank/DDBJ whole genome shotgun (WGS) entry which is preliminary data.</text>
</comment>
<accession>A0A401JD61</accession>
<keyword evidence="1" id="KW-1133">Transmembrane helix</keyword>
<protein>
    <submittedName>
        <fullName evidence="2">Uncharacterized protein</fullName>
    </submittedName>
</protein>
<feature type="transmembrane region" description="Helical" evidence="1">
    <location>
        <begin position="15"/>
        <end position="33"/>
    </location>
</feature>
<organism evidence="2 3">
    <name type="scientific">Sulfuriferula multivorans</name>
    <dbReference type="NCBI Taxonomy" id="1559896"/>
    <lineage>
        <taxon>Bacteria</taxon>
        <taxon>Pseudomonadati</taxon>
        <taxon>Pseudomonadota</taxon>
        <taxon>Betaproteobacteria</taxon>
        <taxon>Nitrosomonadales</taxon>
        <taxon>Sulfuricellaceae</taxon>
        <taxon>Sulfuriferula</taxon>
    </lineage>
</organism>
<dbReference type="Proteomes" id="UP000286806">
    <property type="component" value="Unassembled WGS sequence"/>
</dbReference>
<evidence type="ECO:0000256" key="1">
    <source>
        <dbReference type="SAM" id="Phobius"/>
    </source>
</evidence>
<keyword evidence="3" id="KW-1185">Reference proteome</keyword>
<keyword evidence="1" id="KW-0472">Membrane</keyword>
<reference evidence="2 3" key="1">
    <citation type="journal article" date="2019" name="Front. Microbiol.">
        <title>Genomes of Neutrophilic Sulfur-Oxidizing Chemolithoautotrophs Representing 9 Proteobacterial Species From 8 Genera.</title>
        <authorList>
            <person name="Watanabe T."/>
            <person name="Kojima H."/>
            <person name="Umezawa K."/>
            <person name="Hori C."/>
            <person name="Takasuka T.E."/>
            <person name="Kato Y."/>
            <person name="Fukui M."/>
        </authorList>
    </citation>
    <scope>NUCLEOTIDE SEQUENCE [LARGE SCALE GENOMIC DNA]</scope>
    <source>
        <strain evidence="2 3">TTN</strain>
    </source>
</reference>
<evidence type="ECO:0000313" key="3">
    <source>
        <dbReference type="Proteomes" id="UP000286806"/>
    </source>
</evidence>
<sequence length="39" mass="4243">MSLGTLISNADGTGLPANGLVFIYASIALFIRYRQKQEI</sequence>
<dbReference type="AlphaFoldDB" id="A0A401JD61"/>
<evidence type="ECO:0000313" key="2">
    <source>
        <dbReference type="EMBL" id="GBL45608.1"/>
    </source>
</evidence>
<name>A0A401JD61_9PROT</name>
<gene>
    <name evidence="2" type="ORF">SFMTTN_1418</name>
</gene>
<keyword evidence="1" id="KW-0812">Transmembrane</keyword>
<dbReference type="EMBL" id="BGOW01000013">
    <property type="protein sequence ID" value="GBL45608.1"/>
    <property type="molecule type" value="Genomic_DNA"/>
</dbReference>